<reference evidence="1" key="1">
    <citation type="submission" date="2020-09" db="EMBL/GenBank/DDBJ databases">
        <title>Genome-Enabled Discovery of Anthraquinone Biosynthesis in Senna tora.</title>
        <authorList>
            <person name="Kang S.-H."/>
            <person name="Pandey R.P."/>
            <person name="Lee C.-M."/>
            <person name="Sim J.-S."/>
            <person name="Jeong J.-T."/>
            <person name="Choi B.-S."/>
            <person name="Jung M."/>
            <person name="Ginzburg D."/>
            <person name="Zhao K."/>
            <person name="Won S.Y."/>
            <person name="Oh T.-J."/>
            <person name="Yu Y."/>
            <person name="Kim N.-H."/>
            <person name="Lee O.R."/>
            <person name="Lee T.-H."/>
            <person name="Bashyal P."/>
            <person name="Kim T.-S."/>
            <person name="Lee W.-H."/>
            <person name="Kawkins C."/>
            <person name="Kim C.-K."/>
            <person name="Kim J.S."/>
            <person name="Ahn B.O."/>
            <person name="Rhee S.Y."/>
            <person name="Sohng J.K."/>
        </authorList>
    </citation>
    <scope>NUCLEOTIDE SEQUENCE</scope>
    <source>
        <tissue evidence="1">Leaf</tissue>
    </source>
</reference>
<evidence type="ECO:0000313" key="2">
    <source>
        <dbReference type="Proteomes" id="UP000634136"/>
    </source>
</evidence>
<name>A0A834TGB4_9FABA</name>
<dbReference type="EMBL" id="JAAIUW010000008">
    <property type="protein sequence ID" value="KAF7821637.1"/>
    <property type="molecule type" value="Genomic_DNA"/>
</dbReference>
<sequence>MNRIRYPISDPDPPYHAASSRCDTYFGRTRYSHSSERLNYPCTRHSFGQKVSTGREAGRYPTKSCPFKRRSNRVVTSFATSVLPLFGTTASRQSVIMGTEELASRLLLVIAVIACHLMETARPFGEALERVIILGDSRERSDEVMPIQKAIQSSGDILCEVDHSKVWNTRFSSGGDHGDSPNPPSLKGEALERVNILGDSRERSEEVMHIQKALQSSGVIVCGVDDSMVWNTRFSSGGDHGY</sequence>
<evidence type="ECO:0000313" key="1">
    <source>
        <dbReference type="EMBL" id="KAF7821637.1"/>
    </source>
</evidence>
<protein>
    <submittedName>
        <fullName evidence="1">Uncharacterized protein</fullName>
    </submittedName>
</protein>
<proteinExistence type="predicted"/>
<organism evidence="1 2">
    <name type="scientific">Senna tora</name>
    <dbReference type="NCBI Taxonomy" id="362788"/>
    <lineage>
        <taxon>Eukaryota</taxon>
        <taxon>Viridiplantae</taxon>
        <taxon>Streptophyta</taxon>
        <taxon>Embryophyta</taxon>
        <taxon>Tracheophyta</taxon>
        <taxon>Spermatophyta</taxon>
        <taxon>Magnoliopsida</taxon>
        <taxon>eudicotyledons</taxon>
        <taxon>Gunneridae</taxon>
        <taxon>Pentapetalae</taxon>
        <taxon>rosids</taxon>
        <taxon>fabids</taxon>
        <taxon>Fabales</taxon>
        <taxon>Fabaceae</taxon>
        <taxon>Caesalpinioideae</taxon>
        <taxon>Cassia clade</taxon>
        <taxon>Senna</taxon>
    </lineage>
</organism>
<gene>
    <name evidence="1" type="ORF">G2W53_027092</name>
</gene>
<dbReference type="AlphaFoldDB" id="A0A834TGB4"/>
<dbReference type="Proteomes" id="UP000634136">
    <property type="component" value="Unassembled WGS sequence"/>
</dbReference>
<keyword evidence="2" id="KW-1185">Reference proteome</keyword>
<accession>A0A834TGB4</accession>
<comment type="caution">
    <text evidence="1">The sequence shown here is derived from an EMBL/GenBank/DDBJ whole genome shotgun (WGS) entry which is preliminary data.</text>
</comment>